<name>A0ABQ5CDZ1_9ASTR</name>
<gene>
    <name evidence="1" type="ORF">Tco_0894785</name>
</gene>
<dbReference type="Proteomes" id="UP001151760">
    <property type="component" value="Unassembled WGS sequence"/>
</dbReference>
<keyword evidence="2" id="KW-1185">Reference proteome</keyword>
<reference evidence="1" key="1">
    <citation type="journal article" date="2022" name="Int. J. Mol. Sci.">
        <title>Draft Genome of Tanacetum Coccineum: Genomic Comparison of Closely Related Tanacetum-Family Plants.</title>
        <authorList>
            <person name="Yamashiro T."/>
            <person name="Shiraishi A."/>
            <person name="Nakayama K."/>
            <person name="Satake H."/>
        </authorList>
    </citation>
    <scope>NUCLEOTIDE SEQUENCE</scope>
</reference>
<evidence type="ECO:0000313" key="2">
    <source>
        <dbReference type="Proteomes" id="UP001151760"/>
    </source>
</evidence>
<dbReference type="EMBL" id="BQNB010014167">
    <property type="protein sequence ID" value="GJT24848.1"/>
    <property type="molecule type" value="Genomic_DNA"/>
</dbReference>
<comment type="caution">
    <text evidence="1">The sequence shown here is derived from an EMBL/GenBank/DDBJ whole genome shotgun (WGS) entry which is preliminary data.</text>
</comment>
<reference evidence="1" key="2">
    <citation type="submission" date="2022-01" db="EMBL/GenBank/DDBJ databases">
        <authorList>
            <person name="Yamashiro T."/>
            <person name="Shiraishi A."/>
            <person name="Satake H."/>
            <person name="Nakayama K."/>
        </authorList>
    </citation>
    <scope>NUCLEOTIDE SEQUENCE</scope>
</reference>
<evidence type="ECO:0000313" key="1">
    <source>
        <dbReference type="EMBL" id="GJT24848.1"/>
    </source>
</evidence>
<proteinExistence type="predicted"/>
<accession>A0ABQ5CDZ1</accession>
<protein>
    <submittedName>
        <fullName evidence="1">Uncharacterized protein</fullName>
    </submittedName>
</protein>
<organism evidence="1 2">
    <name type="scientific">Tanacetum coccineum</name>
    <dbReference type="NCBI Taxonomy" id="301880"/>
    <lineage>
        <taxon>Eukaryota</taxon>
        <taxon>Viridiplantae</taxon>
        <taxon>Streptophyta</taxon>
        <taxon>Embryophyta</taxon>
        <taxon>Tracheophyta</taxon>
        <taxon>Spermatophyta</taxon>
        <taxon>Magnoliopsida</taxon>
        <taxon>eudicotyledons</taxon>
        <taxon>Gunneridae</taxon>
        <taxon>Pentapetalae</taxon>
        <taxon>asterids</taxon>
        <taxon>campanulids</taxon>
        <taxon>Asterales</taxon>
        <taxon>Asteraceae</taxon>
        <taxon>Asteroideae</taxon>
        <taxon>Anthemideae</taxon>
        <taxon>Anthemidinae</taxon>
        <taxon>Tanacetum</taxon>
    </lineage>
</organism>
<sequence>MGVMNQRQKDGRFEPLHMHKTSKCSGVSFVIPCILHNQSINTPISPVCESREFSDGDTNLEAIADAKLLLGTGILDEGMDHAGSGVAGINEAADLNLDVVIVQAVYVVEAAVLDEPGAAELSKAPDAQTCGGGGDPGGDSVNLLYLFFFVAHQPCLIKCSLSSQK</sequence>